<evidence type="ECO:0000256" key="3">
    <source>
        <dbReference type="ARBA" id="ARBA00022692"/>
    </source>
</evidence>
<keyword evidence="5 6" id="KW-0472">Membrane</keyword>
<reference evidence="8 10" key="2">
    <citation type="submission" date="2016-11" db="EMBL/GenBank/DDBJ databases">
        <title>Mixed transmission modes and dynamic genome evolution in an obligate animal-bacterial symbiosis.</title>
        <authorList>
            <person name="Russell S.L."/>
            <person name="Corbett-Detig R.B."/>
            <person name="Cavanaugh C.M."/>
        </authorList>
    </citation>
    <scope>NUCLEOTIDE SEQUENCE [LARGE SCALE GENOMIC DNA]</scope>
    <source>
        <strain evidence="8">MA-KB16</strain>
    </source>
</reference>
<evidence type="ECO:0000313" key="8">
    <source>
        <dbReference type="EMBL" id="OOY35684.1"/>
    </source>
</evidence>
<dbReference type="eggNOG" id="COG2165">
    <property type="taxonomic scope" value="Bacteria"/>
</dbReference>
<dbReference type="AlphaFoldDB" id="A0A0B0H685"/>
<evidence type="ECO:0000256" key="1">
    <source>
        <dbReference type="ARBA" id="ARBA00004167"/>
    </source>
</evidence>
<protein>
    <submittedName>
        <fullName evidence="7">Type II protein secretion system GspDSCFGHIJKLMEO, subunit H</fullName>
    </submittedName>
    <submittedName>
        <fullName evidence="8">Type II secretion system protein GspH</fullName>
    </submittedName>
</protein>
<dbReference type="STRING" id="2340.JV46_18920"/>
<dbReference type="InterPro" id="IPR045584">
    <property type="entry name" value="Pilin-like"/>
</dbReference>
<dbReference type="GO" id="GO:0016020">
    <property type="term" value="C:membrane"/>
    <property type="evidence" value="ECO:0007669"/>
    <property type="project" value="UniProtKB-SubCell"/>
</dbReference>
<dbReference type="EMBL" id="MPNX01000003">
    <property type="protein sequence ID" value="OOY35684.1"/>
    <property type="molecule type" value="Genomic_DNA"/>
</dbReference>
<keyword evidence="9" id="KW-1185">Reference proteome</keyword>
<keyword evidence="4 6" id="KW-1133">Transmembrane helix</keyword>
<evidence type="ECO:0000256" key="6">
    <source>
        <dbReference type="SAM" id="Phobius"/>
    </source>
</evidence>
<evidence type="ECO:0000313" key="7">
    <source>
        <dbReference type="EMBL" id="KHF25718.1"/>
    </source>
</evidence>
<organism evidence="7 9">
    <name type="scientific">Solemya velum gill symbiont</name>
    <dbReference type="NCBI Taxonomy" id="2340"/>
    <lineage>
        <taxon>Bacteria</taxon>
        <taxon>Pseudomonadati</taxon>
        <taxon>Pseudomonadota</taxon>
        <taxon>Gammaproteobacteria</taxon>
        <taxon>sulfur-oxidizing symbionts</taxon>
    </lineage>
</organism>
<dbReference type="InterPro" id="IPR002416">
    <property type="entry name" value="T2SS_protein-GspH"/>
</dbReference>
<feature type="transmembrane region" description="Helical" evidence="6">
    <location>
        <begin position="12"/>
        <end position="32"/>
    </location>
</feature>
<dbReference type="InterPro" id="IPR012902">
    <property type="entry name" value="N_methyl_site"/>
</dbReference>
<sequence>MNHKRSNGFTLIEILVVLALVGVLVSVAMLAIRGRDAQSVVDESVQQLAFSLRVAGEETLFRRRALGLYLYKSGYLFLASDKEGWYPVNENFFKPREFPEELRLTLYVDAAPQVLDEEPPTGDDAEIKPQIQLIPDAEAIPFEMLFDLEGLQQRKIEMTPTGRILTHLEAEK</sequence>
<keyword evidence="2" id="KW-0488">Methylation</keyword>
<dbReference type="GO" id="GO:0015628">
    <property type="term" value="P:protein secretion by the type II secretion system"/>
    <property type="evidence" value="ECO:0007669"/>
    <property type="project" value="InterPro"/>
</dbReference>
<gene>
    <name evidence="7" type="primary">gspH</name>
    <name evidence="8" type="ORF">BOV88_03310</name>
    <name evidence="7" type="ORF">JV46_18920</name>
</gene>
<dbReference type="GO" id="GO:0015627">
    <property type="term" value="C:type II protein secretion system complex"/>
    <property type="evidence" value="ECO:0007669"/>
    <property type="project" value="InterPro"/>
</dbReference>
<dbReference type="Pfam" id="PF07963">
    <property type="entry name" value="N_methyl"/>
    <property type="match status" value="1"/>
</dbReference>
<comment type="caution">
    <text evidence="7">The sequence shown here is derived from an EMBL/GenBank/DDBJ whole genome shotgun (WGS) entry which is preliminary data.</text>
</comment>
<evidence type="ECO:0000313" key="10">
    <source>
        <dbReference type="Proteomes" id="UP000190962"/>
    </source>
</evidence>
<accession>A0A0B0H685</accession>
<evidence type="ECO:0000256" key="5">
    <source>
        <dbReference type="ARBA" id="ARBA00023136"/>
    </source>
</evidence>
<keyword evidence="3 6" id="KW-0812">Transmembrane</keyword>
<dbReference type="EMBL" id="JRAA01000001">
    <property type="protein sequence ID" value="KHF25718.1"/>
    <property type="molecule type" value="Genomic_DNA"/>
</dbReference>
<proteinExistence type="predicted"/>
<dbReference type="SUPFAM" id="SSF54523">
    <property type="entry name" value="Pili subunits"/>
    <property type="match status" value="1"/>
</dbReference>
<evidence type="ECO:0000256" key="4">
    <source>
        <dbReference type="ARBA" id="ARBA00022989"/>
    </source>
</evidence>
<evidence type="ECO:0000256" key="2">
    <source>
        <dbReference type="ARBA" id="ARBA00022481"/>
    </source>
</evidence>
<dbReference type="Gene3D" id="3.55.40.10">
    <property type="entry name" value="minor pseudopilin epsh domain"/>
    <property type="match status" value="1"/>
</dbReference>
<dbReference type="PRINTS" id="PR00885">
    <property type="entry name" value="BCTERIALGSPH"/>
</dbReference>
<evidence type="ECO:0000313" key="9">
    <source>
        <dbReference type="Proteomes" id="UP000030856"/>
    </source>
</evidence>
<dbReference type="Proteomes" id="UP000190962">
    <property type="component" value="Unassembled WGS sequence"/>
</dbReference>
<comment type="subcellular location">
    <subcellularLocation>
        <location evidence="1">Membrane</location>
        <topology evidence="1">Single-pass membrane protein</topology>
    </subcellularLocation>
</comment>
<dbReference type="RefSeq" id="WP_052131943.1">
    <property type="nucleotide sequence ID" value="NZ_JRAA01000001.1"/>
</dbReference>
<reference evidence="7 9" key="1">
    <citation type="journal article" date="2014" name="BMC Genomics">
        <title>The genome of the intracellular bacterium of the coastal bivalve, Solemya velum: a blueprint for thriving in and out of symbiosis.</title>
        <authorList>
            <person name="Dmytrenko O."/>
            <person name="Russell S.L."/>
            <person name="Loo W.T."/>
            <person name="Fontanez K.M."/>
            <person name="Liao L."/>
            <person name="Roeselers G."/>
            <person name="Sharma R."/>
            <person name="Stewart F.J."/>
            <person name="Newton I.L."/>
            <person name="Woyke T."/>
            <person name="Wu D."/>
            <person name="Lang J.M."/>
            <person name="Eisen J.A."/>
            <person name="Cavanaugh C.M."/>
        </authorList>
    </citation>
    <scope>NUCLEOTIDE SEQUENCE [LARGE SCALE GENOMIC DNA]</scope>
    <source>
        <strain evidence="7 9">WH</strain>
    </source>
</reference>
<dbReference type="Proteomes" id="UP000030856">
    <property type="component" value="Unassembled WGS sequence"/>
</dbReference>
<dbReference type="GeneID" id="86990926"/>
<name>A0A0B0H685_SOVGS</name>
<dbReference type="NCBIfam" id="TIGR02532">
    <property type="entry name" value="IV_pilin_GFxxxE"/>
    <property type="match status" value="1"/>
</dbReference>